<gene>
    <name evidence="1" type="ORF">BS47DRAFT_692246</name>
</gene>
<organism evidence="1 2">
    <name type="scientific">Hydnum rufescens UP504</name>
    <dbReference type="NCBI Taxonomy" id="1448309"/>
    <lineage>
        <taxon>Eukaryota</taxon>
        <taxon>Fungi</taxon>
        <taxon>Dikarya</taxon>
        <taxon>Basidiomycota</taxon>
        <taxon>Agaricomycotina</taxon>
        <taxon>Agaricomycetes</taxon>
        <taxon>Cantharellales</taxon>
        <taxon>Hydnaceae</taxon>
        <taxon>Hydnum</taxon>
    </lineage>
</organism>
<dbReference type="EMBL" id="MU129238">
    <property type="protein sequence ID" value="KAF9504325.1"/>
    <property type="molecule type" value="Genomic_DNA"/>
</dbReference>
<evidence type="ECO:0000313" key="2">
    <source>
        <dbReference type="Proteomes" id="UP000886523"/>
    </source>
</evidence>
<dbReference type="AlphaFoldDB" id="A0A9P6DN66"/>
<keyword evidence="2" id="KW-1185">Reference proteome</keyword>
<evidence type="ECO:0000313" key="1">
    <source>
        <dbReference type="EMBL" id="KAF9504325.1"/>
    </source>
</evidence>
<protein>
    <submittedName>
        <fullName evidence="1">Uncharacterized protein</fullName>
    </submittedName>
</protein>
<sequence length="152" mass="17591">MIDTKTLISWVRFSLLPGLLWDQFSRSVSLANNTEWEKCLNPRRILLRFARGQAHIPRSRIGWAKIRVAHIGLPQRAVRKGGTCCIPDWVHLRMLDGAQSHDQKPDEMQLPRDCYQTEDFVHLGLRFLHISEDHRNRKAGNLAIRPLGVKSH</sequence>
<accession>A0A9P6DN66</accession>
<reference evidence="1" key="1">
    <citation type="journal article" date="2020" name="Nat. Commun.">
        <title>Large-scale genome sequencing of mycorrhizal fungi provides insights into the early evolution of symbiotic traits.</title>
        <authorList>
            <person name="Miyauchi S."/>
            <person name="Kiss E."/>
            <person name="Kuo A."/>
            <person name="Drula E."/>
            <person name="Kohler A."/>
            <person name="Sanchez-Garcia M."/>
            <person name="Morin E."/>
            <person name="Andreopoulos B."/>
            <person name="Barry K.W."/>
            <person name="Bonito G."/>
            <person name="Buee M."/>
            <person name="Carver A."/>
            <person name="Chen C."/>
            <person name="Cichocki N."/>
            <person name="Clum A."/>
            <person name="Culley D."/>
            <person name="Crous P.W."/>
            <person name="Fauchery L."/>
            <person name="Girlanda M."/>
            <person name="Hayes R.D."/>
            <person name="Keri Z."/>
            <person name="LaButti K."/>
            <person name="Lipzen A."/>
            <person name="Lombard V."/>
            <person name="Magnuson J."/>
            <person name="Maillard F."/>
            <person name="Murat C."/>
            <person name="Nolan M."/>
            <person name="Ohm R.A."/>
            <person name="Pangilinan J."/>
            <person name="Pereira M.F."/>
            <person name="Perotto S."/>
            <person name="Peter M."/>
            <person name="Pfister S."/>
            <person name="Riley R."/>
            <person name="Sitrit Y."/>
            <person name="Stielow J.B."/>
            <person name="Szollosi G."/>
            <person name="Zifcakova L."/>
            <person name="Stursova M."/>
            <person name="Spatafora J.W."/>
            <person name="Tedersoo L."/>
            <person name="Vaario L.M."/>
            <person name="Yamada A."/>
            <person name="Yan M."/>
            <person name="Wang P."/>
            <person name="Xu J."/>
            <person name="Bruns T."/>
            <person name="Baldrian P."/>
            <person name="Vilgalys R."/>
            <person name="Dunand C."/>
            <person name="Henrissat B."/>
            <person name="Grigoriev I.V."/>
            <person name="Hibbett D."/>
            <person name="Nagy L.G."/>
            <person name="Martin F.M."/>
        </authorList>
    </citation>
    <scope>NUCLEOTIDE SEQUENCE</scope>
    <source>
        <strain evidence="1">UP504</strain>
    </source>
</reference>
<dbReference type="Proteomes" id="UP000886523">
    <property type="component" value="Unassembled WGS sequence"/>
</dbReference>
<comment type="caution">
    <text evidence="1">The sequence shown here is derived from an EMBL/GenBank/DDBJ whole genome shotgun (WGS) entry which is preliminary data.</text>
</comment>
<name>A0A9P6DN66_9AGAM</name>
<proteinExistence type="predicted"/>